<name>A0AAJ0BID7_9PEZI</name>
<comment type="caution">
    <text evidence="2">The sequence shown here is derived from an EMBL/GenBank/DDBJ whole genome shotgun (WGS) entry which is preliminary data.</text>
</comment>
<feature type="non-terminal residue" evidence="2">
    <location>
        <position position="557"/>
    </location>
</feature>
<feature type="domain" description="Heterokaryon incompatibility" evidence="1">
    <location>
        <begin position="215"/>
        <end position="362"/>
    </location>
</feature>
<evidence type="ECO:0000313" key="3">
    <source>
        <dbReference type="Proteomes" id="UP001239445"/>
    </source>
</evidence>
<accession>A0AAJ0BID7</accession>
<protein>
    <submittedName>
        <fullName evidence="2">Heterokaryon incompatibility protein-domain-containing protein</fullName>
    </submittedName>
</protein>
<sequence length="557" mass="62001">MASSGVAMSSPSTRCKVVRGLLELDYMEPFGGIIDCHRRGCVDCRFLVDVLGTMHLPIPAMNEQLMLEYTEVEHRYFTIYIEKLDLDAGQVDIYTGEVSEEPRPVSPMSVFSTGHSFSLHHSSQDNLAWLKGLKTLSTPPPLFDHDIMEVAKSSASTAAFDRARQWLSHCVENHPHCRTHNREGAGPGRLLELSSDSPNTIRLVDFESRTEWPPYACLSYCWGTDLKGVITTTNASLADHLVGISVEVLPKTLADAVRVCRELGVPYLWVDSLCIIQQDSDDFAKEGSKMDAIYANSLLTMYAKHVSSCKDGFLGPQDFGKPDWQSLAPFPTPTGLPFYVRQGNHKVDEDFPLDSRGWCLQECMLPKRQLIYTGKEMVWKCNSHHLCECGHIFPGPGDGGCGYTAHSLRAADARFGDEVQWWTRVVENYSDRSLTNLHDKLPAISAVARLATSHLFPPGVGYFAGLLEEGLPDQLLWWRENWLKQRARVDDRMPTWSWASVPGPVKFSHPDKIDQSTPIAVVNSISCTPSHPGYPLGSITSGYLVLNAPVLEVHLAV</sequence>
<proteinExistence type="predicted"/>
<dbReference type="EMBL" id="MU839832">
    <property type="protein sequence ID" value="KAK1756396.1"/>
    <property type="molecule type" value="Genomic_DNA"/>
</dbReference>
<organism evidence="2 3">
    <name type="scientific">Echria macrotheca</name>
    <dbReference type="NCBI Taxonomy" id="438768"/>
    <lineage>
        <taxon>Eukaryota</taxon>
        <taxon>Fungi</taxon>
        <taxon>Dikarya</taxon>
        <taxon>Ascomycota</taxon>
        <taxon>Pezizomycotina</taxon>
        <taxon>Sordariomycetes</taxon>
        <taxon>Sordariomycetidae</taxon>
        <taxon>Sordariales</taxon>
        <taxon>Schizotheciaceae</taxon>
        <taxon>Echria</taxon>
    </lineage>
</organism>
<dbReference type="PANTHER" id="PTHR33112">
    <property type="entry name" value="DOMAIN PROTEIN, PUTATIVE-RELATED"/>
    <property type="match status" value="1"/>
</dbReference>
<dbReference type="PANTHER" id="PTHR33112:SF15">
    <property type="entry name" value="HETEROKARYON INCOMPATIBILITY DOMAIN-CONTAINING PROTEIN"/>
    <property type="match status" value="1"/>
</dbReference>
<reference evidence="2" key="1">
    <citation type="submission" date="2023-06" db="EMBL/GenBank/DDBJ databases">
        <title>Genome-scale phylogeny and comparative genomics of the fungal order Sordariales.</title>
        <authorList>
            <consortium name="Lawrence Berkeley National Laboratory"/>
            <person name="Hensen N."/>
            <person name="Bonometti L."/>
            <person name="Westerberg I."/>
            <person name="Brannstrom I.O."/>
            <person name="Guillou S."/>
            <person name="Cros-Aarteil S."/>
            <person name="Calhoun S."/>
            <person name="Haridas S."/>
            <person name="Kuo A."/>
            <person name="Mondo S."/>
            <person name="Pangilinan J."/>
            <person name="Riley R."/>
            <person name="Labutti K."/>
            <person name="Andreopoulos B."/>
            <person name="Lipzen A."/>
            <person name="Chen C."/>
            <person name="Yanf M."/>
            <person name="Daum C."/>
            <person name="Ng V."/>
            <person name="Clum A."/>
            <person name="Steindorff A."/>
            <person name="Ohm R."/>
            <person name="Martin F."/>
            <person name="Silar P."/>
            <person name="Natvig D."/>
            <person name="Lalanne C."/>
            <person name="Gautier V."/>
            <person name="Ament-Velasquez S.L."/>
            <person name="Kruys A."/>
            <person name="Hutchinson M.I."/>
            <person name="Powell A.J."/>
            <person name="Barry K."/>
            <person name="Miller A.N."/>
            <person name="Grigoriev I.V."/>
            <person name="Debuchy R."/>
            <person name="Gladieux P."/>
            <person name="Thoren M.H."/>
            <person name="Johannesson H."/>
        </authorList>
    </citation>
    <scope>NUCLEOTIDE SEQUENCE</scope>
    <source>
        <strain evidence="2">PSN4</strain>
    </source>
</reference>
<keyword evidence="3" id="KW-1185">Reference proteome</keyword>
<evidence type="ECO:0000259" key="1">
    <source>
        <dbReference type="Pfam" id="PF06985"/>
    </source>
</evidence>
<gene>
    <name evidence="2" type="ORF">QBC47DRAFT_343209</name>
</gene>
<evidence type="ECO:0000313" key="2">
    <source>
        <dbReference type="EMBL" id="KAK1756396.1"/>
    </source>
</evidence>
<dbReference type="Pfam" id="PF06985">
    <property type="entry name" value="HET"/>
    <property type="match status" value="1"/>
</dbReference>
<dbReference type="Proteomes" id="UP001239445">
    <property type="component" value="Unassembled WGS sequence"/>
</dbReference>
<dbReference type="AlphaFoldDB" id="A0AAJ0BID7"/>
<dbReference type="InterPro" id="IPR010730">
    <property type="entry name" value="HET"/>
</dbReference>